<keyword evidence="9" id="KW-0813">Transport</keyword>
<dbReference type="GO" id="GO:0016740">
    <property type="term" value="F:transferase activity"/>
    <property type="evidence" value="ECO:0007669"/>
    <property type="project" value="UniProtKB-KW"/>
</dbReference>
<evidence type="ECO:0000259" key="26">
    <source>
        <dbReference type="PROSITE" id="PS51094"/>
    </source>
</evidence>
<evidence type="ECO:0000256" key="7">
    <source>
        <dbReference type="ARBA" id="ARBA00015039"/>
    </source>
</evidence>
<feature type="transmembrane region" description="Helical" evidence="25">
    <location>
        <begin position="315"/>
        <end position="338"/>
    </location>
</feature>
<dbReference type="CDD" id="cd05567">
    <property type="entry name" value="PTS_IIB_mannitol"/>
    <property type="match status" value="1"/>
</dbReference>
<evidence type="ECO:0000256" key="3">
    <source>
        <dbReference type="ARBA" id="ARBA00004429"/>
    </source>
</evidence>
<evidence type="ECO:0000256" key="13">
    <source>
        <dbReference type="ARBA" id="ARBA00022597"/>
    </source>
</evidence>
<evidence type="ECO:0000256" key="20">
    <source>
        <dbReference type="ARBA" id="ARBA00029908"/>
    </source>
</evidence>
<comment type="subunit">
    <text evidence="4">Homodimer.</text>
</comment>
<keyword evidence="15" id="KW-0598">Phosphotransferase system</keyword>
<keyword evidence="11" id="KW-0997">Cell inner membrane</keyword>
<evidence type="ECO:0000313" key="30">
    <source>
        <dbReference type="Proteomes" id="UP001595989"/>
    </source>
</evidence>
<evidence type="ECO:0000256" key="11">
    <source>
        <dbReference type="ARBA" id="ARBA00022519"/>
    </source>
</evidence>
<dbReference type="PROSITE" id="PS51099">
    <property type="entry name" value="PTS_EIIB_TYPE_2"/>
    <property type="match status" value="1"/>
</dbReference>
<name>A0ABV9DN18_9BACI</name>
<dbReference type="PROSITE" id="PS51094">
    <property type="entry name" value="PTS_EIIA_TYPE_2"/>
    <property type="match status" value="1"/>
</dbReference>
<keyword evidence="19 25" id="KW-0472">Membrane</keyword>
<evidence type="ECO:0000256" key="2">
    <source>
        <dbReference type="ARBA" id="ARBA00002434"/>
    </source>
</evidence>
<keyword evidence="14 29" id="KW-0808">Transferase</keyword>
<feature type="transmembrane region" description="Helical" evidence="25">
    <location>
        <begin position="271"/>
        <end position="295"/>
    </location>
</feature>
<dbReference type="InterPro" id="IPR003501">
    <property type="entry name" value="PTS_EIIB_2/3"/>
</dbReference>
<dbReference type="InterPro" id="IPR013014">
    <property type="entry name" value="PTS_EIIC_2"/>
</dbReference>
<evidence type="ECO:0000256" key="5">
    <source>
        <dbReference type="ARBA" id="ARBA00011909"/>
    </source>
</evidence>
<keyword evidence="12" id="KW-0597">Phosphoprotein</keyword>
<dbReference type="EC" id="2.7.1.197" evidence="5"/>
<dbReference type="Proteomes" id="UP001595989">
    <property type="component" value="Unassembled WGS sequence"/>
</dbReference>
<evidence type="ECO:0000256" key="23">
    <source>
        <dbReference type="ARBA" id="ARBA00030962"/>
    </source>
</evidence>
<dbReference type="Gene3D" id="3.40.50.2300">
    <property type="match status" value="1"/>
</dbReference>
<dbReference type="Pfam" id="PF00359">
    <property type="entry name" value="PTS_EIIA_2"/>
    <property type="match status" value="1"/>
</dbReference>
<evidence type="ECO:0000256" key="12">
    <source>
        <dbReference type="ARBA" id="ARBA00022553"/>
    </source>
</evidence>
<evidence type="ECO:0000256" key="19">
    <source>
        <dbReference type="ARBA" id="ARBA00023136"/>
    </source>
</evidence>
<dbReference type="PROSITE" id="PS51104">
    <property type="entry name" value="PTS_EIIC_TYPE_2"/>
    <property type="match status" value="1"/>
</dbReference>
<comment type="function">
    <text evidence="2">The phosphoenolpyruvate-dependent sugar phosphotransferase system (sugar PTS), a major carbohydrate active transport system, catalyzes the phosphorylation of incoming sugar substrates concomitantly with their translocation across the cell membrane. The enzyme II CmtAB PTS system is involved in D-mannitol transport.</text>
</comment>
<dbReference type="NCBIfam" id="TIGR00851">
    <property type="entry name" value="mtlA"/>
    <property type="match status" value="1"/>
</dbReference>
<feature type="domain" description="PTS EIIC type-2" evidence="28">
    <location>
        <begin position="13"/>
        <end position="346"/>
    </location>
</feature>
<evidence type="ECO:0000259" key="28">
    <source>
        <dbReference type="PROSITE" id="PS51104"/>
    </source>
</evidence>
<evidence type="ECO:0000256" key="15">
    <source>
        <dbReference type="ARBA" id="ARBA00022683"/>
    </source>
</evidence>
<dbReference type="InterPro" id="IPR016152">
    <property type="entry name" value="PTrfase/Anion_transptr"/>
</dbReference>
<keyword evidence="13" id="KW-0762">Sugar transport</keyword>
<evidence type="ECO:0000256" key="22">
    <source>
        <dbReference type="ARBA" id="ARBA00030956"/>
    </source>
</evidence>
<proteinExistence type="predicted"/>
<dbReference type="Pfam" id="PF02302">
    <property type="entry name" value="PTS_IIB"/>
    <property type="match status" value="1"/>
</dbReference>
<evidence type="ECO:0000256" key="1">
    <source>
        <dbReference type="ARBA" id="ARBA00001655"/>
    </source>
</evidence>
<evidence type="ECO:0000256" key="9">
    <source>
        <dbReference type="ARBA" id="ARBA00022448"/>
    </source>
</evidence>
<gene>
    <name evidence="29" type="ORF">ACFO3D_17765</name>
</gene>
<organism evidence="29 30">
    <name type="scientific">Virgibacillus kekensis</name>
    <dbReference type="NCBI Taxonomy" id="202261"/>
    <lineage>
        <taxon>Bacteria</taxon>
        <taxon>Bacillati</taxon>
        <taxon>Bacillota</taxon>
        <taxon>Bacilli</taxon>
        <taxon>Bacillales</taxon>
        <taxon>Bacillaceae</taxon>
        <taxon>Virgibacillus</taxon>
    </lineage>
</organism>
<evidence type="ECO:0000256" key="6">
    <source>
        <dbReference type="ARBA" id="ARBA00014783"/>
    </source>
</evidence>
<feature type="transmembrane region" description="Helical" evidence="25">
    <location>
        <begin position="21"/>
        <end position="40"/>
    </location>
</feature>
<keyword evidence="18 25" id="KW-1133">Transmembrane helix</keyword>
<evidence type="ECO:0000256" key="24">
    <source>
        <dbReference type="ARBA" id="ARBA00033349"/>
    </source>
</evidence>
<keyword evidence="10" id="KW-1003">Cell membrane</keyword>
<evidence type="ECO:0000313" key="29">
    <source>
        <dbReference type="EMBL" id="MFC4560012.1"/>
    </source>
</evidence>
<feature type="transmembrane region" description="Helical" evidence="25">
    <location>
        <begin position="215"/>
        <end position="236"/>
    </location>
</feature>
<dbReference type="InterPro" id="IPR004718">
    <property type="entry name" value="PTS_IIC_mtl"/>
</dbReference>
<dbReference type="InterPro" id="IPR003352">
    <property type="entry name" value="PTS_EIIC"/>
</dbReference>
<accession>A0ABV9DN18</accession>
<evidence type="ECO:0000256" key="17">
    <source>
        <dbReference type="ARBA" id="ARBA00022777"/>
    </source>
</evidence>
<keyword evidence="16 25" id="KW-0812">Transmembrane</keyword>
<dbReference type="RefSeq" id="WP_390299328.1">
    <property type="nucleotide sequence ID" value="NZ_JBHSFU010000015.1"/>
</dbReference>
<dbReference type="SUPFAM" id="SSF52794">
    <property type="entry name" value="PTS system IIB component-like"/>
    <property type="match status" value="1"/>
</dbReference>
<dbReference type="NCBIfam" id="NF011663">
    <property type="entry name" value="PRK15083.1"/>
    <property type="match status" value="1"/>
</dbReference>
<sequence>MGQSNIKVAVQKFGNFLSSMVLPNIGAFIAWGLITALFIPTGFFPNESLAKLVGPMVTYLLPLLIGYTGGKLVHDQRGGVVGAIATMGVIVGAPDTPMFLGAMVMGPLGGFVIKKFDQAIDGKVRSGFEMLVNNFSAGILGGILAILAFLGVGPAVDAFTEVLVAGVDWLIAAGLLPLTSILIEPAKILFLNNAINHGVLSPIGLEQVQQGGRSILFLLEANPGPGLGVLLAFMLFGRGTAKQSAPGAAIIHFFGGIHEIYFPYVLMKPMLLLSVILGGISGVFTLVLLGGGLVAPASPGSIIAITAVTPPEGMVYVANFAAVIVAAVVSFIVSALVLKSGKQTDEDINEATKKMEQMKGKKSSVAGNVTEETAVNNGTFPEKVNKIIFACDAGMGSSAMGASLLKKKVKEAGLEVAITNTAISSIPADTDIVITQEELTPRAKNKMPNAYHISVDNFLSSPEYDKLIASVQNKITEEQAEIVEESEKDAVDVEPNMDKDDDLLLEENIFIGKEFSTKEEAIRFTGEALVKAGYVKDSYVDAMVEREEITSTYMGNNVAIPHGTEDAKKSVIKSGFTVIQVPDGVNFNGELAKLIFGIAGRDGTHLEILSGIAVICSEQENVDQMVQAKTAKELMDIINSK</sequence>
<dbReference type="InterPro" id="IPR050893">
    <property type="entry name" value="Sugar_PTS"/>
</dbReference>
<evidence type="ECO:0000256" key="8">
    <source>
        <dbReference type="ARBA" id="ARBA00021825"/>
    </source>
</evidence>
<comment type="catalytic activity">
    <reaction evidence="1">
        <text>D-mannitol(out) + N(pros)-phospho-L-histidyl-[protein] = D-mannitol 1-phosphate(in) + L-histidyl-[protein]</text>
        <dbReference type="Rhea" id="RHEA:33363"/>
        <dbReference type="Rhea" id="RHEA-COMP:9745"/>
        <dbReference type="Rhea" id="RHEA-COMP:9746"/>
        <dbReference type="ChEBI" id="CHEBI:16899"/>
        <dbReference type="ChEBI" id="CHEBI:29979"/>
        <dbReference type="ChEBI" id="CHEBI:61381"/>
        <dbReference type="ChEBI" id="CHEBI:64837"/>
        <dbReference type="EC" id="2.7.1.197"/>
    </reaction>
</comment>
<dbReference type="InterPro" id="IPR029503">
    <property type="entry name" value="PTS_EIIB_mannitol"/>
</dbReference>
<dbReference type="SUPFAM" id="SSF55804">
    <property type="entry name" value="Phoshotransferase/anion transport protein"/>
    <property type="match status" value="1"/>
</dbReference>
<dbReference type="EMBL" id="JBHSFU010000015">
    <property type="protein sequence ID" value="MFC4560012.1"/>
    <property type="molecule type" value="Genomic_DNA"/>
</dbReference>
<feature type="transmembrane region" description="Helical" evidence="25">
    <location>
        <begin position="248"/>
        <end position="266"/>
    </location>
</feature>
<dbReference type="InterPro" id="IPR002178">
    <property type="entry name" value="PTS_EIIA_type-2_dom"/>
</dbReference>
<dbReference type="Gene3D" id="3.40.930.10">
    <property type="entry name" value="Mannitol-specific EII, Chain A"/>
    <property type="match status" value="1"/>
</dbReference>
<feature type="domain" description="PTS EIIB type-2" evidence="27">
    <location>
        <begin position="385"/>
        <end position="479"/>
    </location>
</feature>
<dbReference type="Pfam" id="PF02378">
    <property type="entry name" value="PTS_EIIC"/>
    <property type="match status" value="1"/>
</dbReference>
<dbReference type="PANTHER" id="PTHR30181:SF2">
    <property type="entry name" value="PTS SYSTEM MANNITOL-SPECIFIC EIICBA COMPONENT"/>
    <property type="match status" value="1"/>
</dbReference>
<evidence type="ECO:0000256" key="14">
    <source>
        <dbReference type="ARBA" id="ARBA00022679"/>
    </source>
</evidence>
<evidence type="ECO:0000256" key="25">
    <source>
        <dbReference type="SAM" id="Phobius"/>
    </source>
</evidence>
<dbReference type="InterPro" id="IPR013011">
    <property type="entry name" value="PTS_EIIB_2"/>
</dbReference>
<feature type="transmembrane region" description="Helical" evidence="25">
    <location>
        <begin position="99"/>
        <end position="116"/>
    </location>
</feature>
<keyword evidence="17" id="KW-0418">Kinase</keyword>
<evidence type="ECO:0000259" key="27">
    <source>
        <dbReference type="PROSITE" id="PS51099"/>
    </source>
</evidence>
<keyword evidence="30" id="KW-1185">Reference proteome</keyword>
<evidence type="ECO:0000256" key="4">
    <source>
        <dbReference type="ARBA" id="ARBA00011738"/>
    </source>
</evidence>
<protein>
    <recommendedName>
        <fullName evidence="6">Mannitol-specific phosphotransferase enzyme IIA component</fullName>
        <ecNumber evidence="5">2.7.1.197</ecNumber>
    </recommendedName>
    <alternativeName>
        <fullName evidence="22">EIIA</fullName>
    </alternativeName>
    <alternativeName>
        <fullName evidence="24">EIICB-Mtl</fullName>
    </alternativeName>
    <alternativeName>
        <fullName evidence="21">EIICBA-Mtl</fullName>
    </alternativeName>
    <alternativeName>
        <fullName evidence="23">EIII</fullName>
    </alternativeName>
    <alternativeName>
        <fullName evidence="20">PTS system mannitol-specific EIIA component</fullName>
    </alternativeName>
    <alternativeName>
        <fullName evidence="8">PTS system mannitol-specific EIICB component</fullName>
    </alternativeName>
    <alternativeName>
        <fullName evidence="7">PTS system mannitol-specific EIICBA component</fullName>
    </alternativeName>
</protein>
<evidence type="ECO:0000256" key="18">
    <source>
        <dbReference type="ARBA" id="ARBA00022989"/>
    </source>
</evidence>
<feature type="transmembrane region" description="Helical" evidence="25">
    <location>
        <begin position="137"/>
        <end position="156"/>
    </location>
</feature>
<feature type="transmembrane region" description="Helical" evidence="25">
    <location>
        <begin position="162"/>
        <end position="183"/>
    </location>
</feature>
<dbReference type="InterPro" id="IPR036095">
    <property type="entry name" value="PTS_EIIB-like_sf"/>
</dbReference>
<dbReference type="PANTHER" id="PTHR30181">
    <property type="entry name" value="MANNITOL PERMEASE IIC COMPONENT"/>
    <property type="match status" value="1"/>
</dbReference>
<evidence type="ECO:0000256" key="10">
    <source>
        <dbReference type="ARBA" id="ARBA00022475"/>
    </source>
</evidence>
<comment type="subcellular location">
    <subcellularLocation>
        <location evidence="3">Cell inner membrane</location>
        <topology evidence="3">Multi-pass membrane protein</topology>
    </subcellularLocation>
</comment>
<dbReference type="PROSITE" id="PS00372">
    <property type="entry name" value="PTS_EIIA_TYPE_2_HIS"/>
    <property type="match status" value="1"/>
</dbReference>
<evidence type="ECO:0000256" key="16">
    <source>
        <dbReference type="ARBA" id="ARBA00022692"/>
    </source>
</evidence>
<feature type="domain" description="PTS EIIA type-2" evidence="26">
    <location>
        <begin position="502"/>
        <end position="641"/>
    </location>
</feature>
<reference evidence="30" key="1">
    <citation type="journal article" date="2019" name="Int. J. Syst. Evol. Microbiol.">
        <title>The Global Catalogue of Microorganisms (GCM) 10K type strain sequencing project: providing services to taxonomists for standard genome sequencing and annotation.</title>
        <authorList>
            <consortium name="The Broad Institute Genomics Platform"/>
            <consortium name="The Broad Institute Genome Sequencing Center for Infectious Disease"/>
            <person name="Wu L."/>
            <person name="Ma J."/>
        </authorList>
    </citation>
    <scope>NUCLEOTIDE SEQUENCE [LARGE SCALE GENOMIC DNA]</scope>
    <source>
        <strain evidence="30">CGMCC 4.7426</strain>
    </source>
</reference>
<dbReference type="CDD" id="cd00211">
    <property type="entry name" value="PTS_IIA_fru"/>
    <property type="match status" value="1"/>
</dbReference>
<comment type="caution">
    <text evidence="29">The sequence shown here is derived from an EMBL/GenBank/DDBJ whole genome shotgun (WGS) entry which is preliminary data.</text>
</comment>
<evidence type="ECO:0000256" key="21">
    <source>
        <dbReference type="ARBA" id="ARBA00030684"/>
    </source>
</evidence>